<dbReference type="RefSeq" id="WP_380601884.1">
    <property type="nucleotide sequence ID" value="NZ_JBHSDU010000014.1"/>
</dbReference>
<organism evidence="1 2">
    <name type="scientific">Steroidobacter flavus</name>
    <dbReference type="NCBI Taxonomy" id="1842136"/>
    <lineage>
        <taxon>Bacteria</taxon>
        <taxon>Pseudomonadati</taxon>
        <taxon>Pseudomonadota</taxon>
        <taxon>Gammaproteobacteria</taxon>
        <taxon>Steroidobacterales</taxon>
        <taxon>Steroidobacteraceae</taxon>
        <taxon>Steroidobacter</taxon>
    </lineage>
</organism>
<dbReference type="EMBL" id="JBHSDU010000014">
    <property type="protein sequence ID" value="MFC4312469.1"/>
    <property type="molecule type" value="Genomic_DNA"/>
</dbReference>
<evidence type="ECO:0000313" key="1">
    <source>
        <dbReference type="EMBL" id="MFC4312469.1"/>
    </source>
</evidence>
<proteinExistence type="predicted"/>
<evidence type="ECO:0000313" key="2">
    <source>
        <dbReference type="Proteomes" id="UP001595904"/>
    </source>
</evidence>
<accession>A0ABV8SXY0</accession>
<gene>
    <name evidence="1" type="ORF">ACFPN2_25525</name>
</gene>
<sequence length="339" mass="36594">MKHRLIVLLLPWMALTGCGTPPQRAEFTSGYPTYNCPESLEGQVTLQAEVRPLELPTATPHQTSIVTRGMLARRLLVSVTPSGLRPKDRIVWSALNVATFGGTLLGWDRFELSSPDRRTEETSTVVASPGQLKITRVAKGRADLAGDQSIDLVVMPGGVAVDDTVVQFSALWTENGTPLTSDRVSPQLVPLRHPPGLDVVEATLELSFVVRVADTGNEWVCGSQARVTLVDRDSLRQPLWDLGLASANAIRKERLALFDPTLGAVRLVFDSPASAHSFVSWMRATGATQVGSYALSIFQQTDPSTARPFGPINEAVMRTLRPVTIADINGIKVGPAGEP</sequence>
<name>A0ABV8SXY0_9GAMM</name>
<reference evidence="2" key="1">
    <citation type="journal article" date="2019" name="Int. J. Syst. Evol. Microbiol.">
        <title>The Global Catalogue of Microorganisms (GCM) 10K type strain sequencing project: providing services to taxonomists for standard genome sequencing and annotation.</title>
        <authorList>
            <consortium name="The Broad Institute Genomics Platform"/>
            <consortium name="The Broad Institute Genome Sequencing Center for Infectious Disease"/>
            <person name="Wu L."/>
            <person name="Ma J."/>
        </authorList>
    </citation>
    <scope>NUCLEOTIDE SEQUENCE [LARGE SCALE GENOMIC DNA]</scope>
    <source>
        <strain evidence="2">CGMCC 1.10759</strain>
    </source>
</reference>
<dbReference type="Proteomes" id="UP001595904">
    <property type="component" value="Unassembled WGS sequence"/>
</dbReference>
<comment type="caution">
    <text evidence="1">The sequence shown here is derived from an EMBL/GenBank/DDBJ whole genome shotgun (WGS) entry which is preliminary data.</text>
</comment>
<keyword evidence="2" id="KW-1185">Reference proteome</keyword>
<dbReference type="PROSITE" id="PS51257">
    <property type="entry name" value="PROKAR_LIPOPROTEIN"/>
    <property type="match status" value="1"/>
</dbReference>
<protein>
    <submittedName>
        <fullName evidence="1">Uncharacterized protein</fullName>
    </submittedName>
</protein>